<dbReference type="InterPro" id="IPR046947">
    <property type="entry name" value="LytR-like"/>
</dbReference>
<organism evidence="4 5">
    <name type="scientific">Duganella sacchari</name>
    <dbReference type="NCBI Taxonomy" id="551987"/>
    <lineage>
        <taxon>Bacteria</taxon>
        <taxon>Pseudomonadati</taxon>
        <taxon>Pseudomonadota</taxon>
        <taxon>Betaproteobacteria</taxon>
        <taxon>Burkholderiales</taxon>
        <taxon>Oxalobacteraceae</taxon>
        <taxon>Telluria group</taxon>
        <taxon>Duganella</taxon>
    </lineage>
</organism>
<dbReference type="InterPro" id="IPR001789">
    <property type="entry name" value="Sig_transdc_resp-reg_receiver"/>
</dbReference>
<accession>A0A1M7Q3I7</accession>
<reference evidence="5" key="1">
    <citation type="submission" date="2016-11" db="EMBL/GenBank/DDBJ databases">
        <authorList>
            <person name="Varghese N."/>
            <person name="Submissions S."/>
        </authorList>
    </citation>
    <scope>NUCLEOTIDE SEQUENCE [LARGE SCALE GENOMIC DNA]</scope>
    <source>
        <strain evidence="5">Sac-22</strain>
    </source>
</reference>
<keyword evidence="5" id="KW-1185">Reference proteome</keyword>
<gene>
    <name evidence="4" type="ORF">SAMN05192549_106136</name>
</gene>
<proteinExistence type="predicted"/>
<dbReference type="GO" id="GO:0000156">
    <property type="term" value="F:phosphorelay response regulator activity"/>
    <property type="evidence" value="ECO:0007669"/>
    <property type="project" value="InterPro"/>
</dbReference>
<dbReference type="EMBL" id="FRCX01000006">
    <property type="protein sequence ID" value="SHN24777.1"/>
    <property type="molecule type" value="Genomic_DNA"/>
</dbReference>
<evidence type="ECO:0000256" key="1">
    <source>
        <dbReference type="PROSITE-ProRule" id="PRU00169"/>
    </source>
</evidence>
<dbReference type="PROSITE" id="PS50930">
    <property type="entry name" value="HTH_LYTTR"/>
    <property type="match status" value="1"/>
</dbReference>
<dbReference type="PANTHER" id="PTHR37299:SF1">
    <property type="entry name" value="STAGE 0 SPORULATION PROTEIN A HOMOLOG"/>
    <property type="match status" value="1"/>
</dbReference>
<feature type="domain" description="HTH LytTR-type" evidence="3">
    <location>
        <begin position="164"/>
        <end position="268"/>
    </location>
</feature>
<sequence length="275" mass="30470">MQAPSGRLLYSLPMEPISYIIVDDEAPGRVNLRYALAAHPGWQLAAECDSAAAARHALAQQPVDVVFLDIQMPKESGLTLAQELGRLAAPPLIVFVTAYNVHAVDAFEVHALDYLLKPIDDQRLAQTLVRAAAMLAYRSSDGYRDALRDYAAATHTHTQYADTLSVRSVGQIEKIRITDILWLQSAGNYVELHLAERTVLHRVPLSRLEQRLQPDVFLRVHRTTIVRRGQLQRLSSLGAGRYLLALSCGAQLTVSERHVPELKACMQSGFASERA</sequence>
<feature type="modified residue" description="4-aspartylphosphate" evidence="1">
    <location>
        <position position="69"/>
    </location>
</feature>
<dbReference type="GO" id="GO:0003677">
    <property type="term" value="F:DNA binding"/>
    <property type="evidence" value="ECO:0007669"/>
    <property type="project" value="InterPro"/>
</dbReference>
<keyword evidence="1" id="KW-0597">Phosphoprotein</keyword>
<dbReference type="PROSITE" id="PS50110">
    <property type="entry name" value="RESPONSE_REGULATORY"/>
    <property type="match status" value="1"/>
</dbReference>
<dbReference type="Proteomes" id="UP000184339">
    <property type="component" value="Unassembled WGS sequence"/>
</dbReference>
<protein>
    <submittedName>
        <fullName evidence="4">Two component transcriptional regulator, LytTR family</fullName>
    </submittedName>
</protein>
<evidence type="ECO:0000313" key="5">
    <source>
        <dbReference type="Proteomes" id="UP000184339"/>
    </source>
</evidence>
<name>A0A1M7Q3I7_9BURK</name>
<dbReference type="SMART" id="SM00448">
    <property type="entry name" value="REC"/>
    <property type="match status" value="1"/>
</dbReference>
<evidence type="ECO:0000313" key="4">
    <source>
        <dbReference type="EMBL" id="SHN24777.1"/>
    </source>
</evidence>
<dbReference type="PANTHER" id="PTHR37299">
    <property type="entry name" value="TRANSCRIPTIONAL REGULATOR-RELATED"/>
    <property type="match status" value="1"/>
</dbReference>
<dbReference type="Pfam" id="PF00072">
    <property type="entry name" value="Response_reg"/>
    <property type="match status" value="1"/>
</dbReference>
<evidence type="ECO:0000259" key="3">
    <source>
        <dbReference type="PROSITE" id="PS50930"/>
    </source>
</evidence>
<dbReference type="InterPro" id="IPR007492">
    <property type="entry name" value="LytTR_DNA-bd_dom"/>
</dbReference>
<dbReference type="AlphaFoldDB" id="A0A1M7Q3I7"/>
<dbReference type="Gene3D" id="3.40.50.2300">
    <property type="match status" value="1"/>
</dbReference>
<dbReference type="Gene3D" id="2.40.50.1020">
    <property type="entry name" value="LytTr DNA-binding domain"/>
    <property type="match status" value="1"/>
</dbReference>
<dbReference type="Pfam" id="PF04397">
    <property type="entry name" value="LytTR"/>
    <property type="match status" value="1"/>
</dbReference>
<dbReference type="SUPFAM" id="SSF52172">
    <property type="entry name" value="CheY-like"/>
    <property type="match status" value="1"/>
</dbReference>
<feature type="domain" description="Response regulatory" evidence="2">
    <location>
        <begin position="18"/>
        <end position="132"/>
    </location>
</feature>
<dbReference type="STRING" id="551987.SAMN05192549_106136"/>
<dbReference type="InterPro" id="IPR011006">
    <property type="entry name" value="CheY-like_superfamily"/>
</dbReference>
<evidence type="ECO:0000259" key="2">
    <source>
        <dbReference type="PROSITE" id="PS50110"/>
    </source>
</evidence>
<dbReference type="SMART" id="SM00850">
    <property type="entry name" value="LytTR"/>
    <property type="match status" value="1"/>
</dbReference>